<evidence type="ECO:0000313" key="6">
    <source>
        <dbReference type="Proteomes" id="UP000591071"/>
    </source>
</evidence>
<keyword evidence="1 2" id="KW-0129">CBS domain</keyword>
<dbReference type="AlphaFoldDB" id="A0A848BZN5"/>
<dbReference type="SMART" id="SM00116">
    <property type="entry name" value="CBS"/>
    <property type="match status" value="2"/>
</dbReference>
<sequence length="162" mass="18070">MTKTAADIMEKNVITAKKDTTIFDLVDMFVEHNISAIPVVDDDNTVIGIVTDADLLYKEVKPHVPQYVNLLGANIYYGNLKEYEQGFKKLFACTAGQLMTKKVVMAGPDATMEDLASVMVAEHLKSIPIVKDKKLLGLVERKCILKQLYTEYGEDDPEPQTT</sequence>
<dbReference type="PANTHER" id="PTHR43080">
    <property type="entry name" value="CBS DOMAIN-CONTAINING PROTEIN CBSX3, MITOCHONDRIAL"/>
    <property type="match status" value="1"/>
</dbReference>
<dbReference type="Gene3D" id="3.10.580.10">
    <property type="entry name" value="CBS-domain"/>
    <property type="match status" value="1"/>
</dbReference>
<organism evidence="5 6">
    <name type="scientific">Megasphaera hexanoica</name>
    <dbReference type="NCBI Taxonomy" id="1675036"/>
    <lineage>
        <taxon>Bacteria</taxon>
        <taxon>Bacillati</taxon>
        <taxon>Bacillota</taxon>
        <taxon>Negativicutes</taxon>
        <taxon>Veillonellales</taxon>
        <taxon>Veillonellaceae</taxon>
        <taxon>Megasphaera</taxon>
    </lineage>
</organism>
<feature type="domain" description="CBS" evidence="3">
    <location>
        <begin position="9"/>
        <end position="66"/>
    </location>
</feature>
<evidence type="ECO:0000256" key="1">
    <source>
        <dbReference type="ARBA" id="ARBA00023122"/>
    </source>
</evidence>
<evidence type="ECO:0000313" key="5">
    <source>
        <dbReference type="EMBL" id="NME28467.1"/>
    </source>
</evidence>
<proteinExistence type="predicted"/>
<reference evidence="4 7" key="2">
    <citation type="submission" date="2024-10" db="EMBL/GenBank/DDBJ databases">
        <authorList>
            <person name="Sang B.-I."/>
            <person name="Prabhaharan D."/>
        </authorList>
    </citation>
    <scope>NUCLEOTIDE SEQUENCE [LARGE SCALE GENOMIC DNA]</scope>
    <source>
        <strain evidence="4 7">MH</strain>
    </source>
</reference>
<dbReference type="Proteomes" id="UP001605989">
    <property type="component" value="Unassembled WGS sequence"/>
</dbReference>
<comment type="caution">
    <text evidence="5">The sequence shown here is derived from an EMBL/GenBank/DDBJ whole genome shotgun (WGS) entry which is preliminary data.</text>
</comment>
<evidence type="ECO:0000313" key="7">
    <source>
        <dbReference type="Proteomes" id="UP001605989"/>
    </source>
</evidence>
<dbReference type="CDD" id="cd04586">
    <property type="entry name" value="CBS_pair_BON_assoc"/>
    <property type="match status" value="1"/>
</dbReference>
<dbReference type="KEGG" id="mhw:ACT01_05130"/>
<keyword evidence="7" id="KW-1185">Reference proteome</keyword>
<dbReference type="Pfam" id="PF00571">
    <property type="entry name" value="CBS"/>
    <property type="match status" value="2"/>
</dbReference>
<evidence type="ECO:0000259" key="3">
    <source>
        <dbReference type="PROSITE" id="PS51371"/>
    </source>
</evidence>
<dbReference type="Proteomes" id="UP000591071">
    <property type="component" value="Unassembled WGS sequence"/>
</dbReference>
<accession>A0A848BZN5</accession>
<dbReference type="InterPro" id="IPR046342">
    <property type="entry name" value="CBS_dom_sf"/>
</dbReference>
<protein>
    <submittedName>
        <fullName evidence="5">CBS domain-containing protein</fullName>
    </submittedName>
</protein>
<dbReference type="InterPro" id="IPR000644">
    <property type="entry name" value="CBS_dom"/>
</dbReference>
<reference evidence="5 6" key="1">
    <citation type="submission" date="2020-04" db="EMBL/GenBank/DDBJ databases">
        <authorList>
            <person name="Hitch T.C.A."/>
            <person name="Wylensek D."/>
            <person name="Clavel T."/>
        </authorList>
    </citation>
    <scope>NUCLEOTIDE SEQUENCE [LARGE SCALE GENOMIC DNA]</scope>
    <source>
        <strain evidence="5 6">Oil-RF-744-FAT-WT-6-1</strain>
    </source>
</reference>
<dbReference type="RefSeq" id="WP_059075705.1">
    <property type="nucleotide sequence ID" value="NZ_CP011940.1"/>
</dbReference>
<dbReference type="EMBL" id="JBIEKR010000011">
    <property type="protein sequence ID" value="MFG6273934.1"/>
    <property type="molecule type" value="Genomic_DNA"/>
</dbReference>
<evidence type="ECO:0000313" key="4">
    <source>
        <dbReference type="EMBL" id="MFG6273934.1"/>
    </source>
</evidence>
<feature type="domain" description="CBS" evidence="3">
    <location>
        <begin position="99"/>
        <end position="158"/>
    </location>
</feature>
<dbReference type="PANTHER" id="PTHR43080:SF26">
    <property type="entry name" value="REGULATORY PROTEIN"/>
    <property type="match status" value="1"/>
</dbReference>
<dbReference type="SUPFAM" id="SSF54631">
    <property type="entry name" value="CBS-domain pair"/>
    <property type="match status" value="1"/>
</dbReference>
<dbReference type="PROSITE" id="PS51371">
    <property type="entry name" value="CBS"/>
    <property type="match status" value="2"/>
</dbReference>
<evidence type="ECO:0000256" key="2">
    <source>
        <dbReference type="PROSITE-ProRule" id="PRU00703"/>
    </source>
</evidence>
<name>A0A848BZN5_9FIRM</name>
<dbReference type="EMBL" id="JABAFG010000011">
    <property type="protein sequence ID" value="NME28467.1"/>
    <property type="molecule type" value="Genomic_DNA"/>
</dbReference>
<dbReference type="OrthoDB" id="9790355at2"/>
<dbReference type="InterPro" id="IPR051257">
    <property type="entry name" value="Diverse_CBS-Domain"/>
</dbReference>
<gene>
    <name evidence="4" type="ORF">ACGTZG_12130</name>
    <name evidence="5" type="ORF">HF872_07490</name>
</gene>